<dbReference type="InParanoid" id="A0A067PWU6"/>
<dbReference type="GO" id="GO:0005737">
    <property type="term" value="C:cytoplasm"/>
    <property type="evidence" value="ECO:0007669"/>
    <property type="project" value="TreeGrafter"/>
</dbReference>
<organism evidence="4 5">
    <name type="scientific">Jaapia argillacea MUCL 33604</name>
    <dbReference type="NCBI Taxonomy" id="933084"/>
    <lineage>
        <taxon>Eukaryota</taxon>
        <taxon>Fungi</taxon>
        <taxon>Dikarya</taxon>
        <taxon>Basidiomycota</taxon>
        <taxon>Agaricomycotina</taxon>
        <taxon>Agaricomycetes</taxon>
        <taxon>Agaricomycetidae</taxon>
        <taxon>Jaapiales</taxon>
        <taxon>Jaapiaceae</taxon>
        <taxon>Jaapia</taxon>
    </lineage>
</organism>
<keyword evidence="2" id="KW-1133">Transmembrane helix</keyword>
<dbReference type="SUPFAM" id="SSF56300">
    <property type="entry name" value="Metallo-dependent phosphatases"/>
    <property type="match status" value="1"/>
</dbReference>
<dbReference type="STRING" id="933084.A0A067PWU6"/>
<sequence>MYHRISPFNIPRLPARFSSSSTFPPTPRQRILSMGRKFVPLLVLSTFLVWILGSGVHEQLGFTTFSNNHDFPDFAQYIHKRTISARDLALDEPDRRLIIVGDIHGMNHSLHDLLHKLSYKPSTDTLIHLGDIITKSPLSNSLSVLDFFTHPTHPHQPLFGVRGNHDQTVIEWRGWIDWVEGMVGGKAWLKQLERNFESKFGGPHDDDDDLKNKREGEMDMEKVGEWVEEELRKHRGGGKGRWWAKIPKGWEMFGEHYRVARALTPSQKAYLLSLPLILHLPSEHVYLVHAGLLPYDPERPISDKKQPLARLPVIPKLSTDSQLSGGGVDGLYGEGEAEQGYDEEAVKRREMRKAQEEALISDVKQNGDPWVVLNLRGVIDDTGKITRKAKAGTPWTKIWNKTMSRCSGYTSHLAPGQDDGEEGGGGVMGGGLPCLPSTVVYGHTASRGLDVNRWSVGLDSGCAKGGRLTAIVVESSSARVGEGERRRLVEGRSEGGQVVLGGSGGTRRNEEDEEEDADWLALEGERVRKERKDGVIPFGDSGRARVVSVQCRKP</sequence>
<accession>A0A067PWU6</accession>
<dbReference type="EMBL" id="KL197716">
    <property type="protein sequence ID" value="KDQ59293.1"/>
    <property type="molecule type" value="Genomic_DNA"/>
</dbReference>
<dbReference type="OrthoDB" id="10267127at2759"/>
<keyword evidence="2" id="KW-0472">Membrane</keyword>
<keyword evidence="5" id="KW-1185">Reference proteome</keyword>
<dbReference type="GO" id="GO:0006798">
    <property type="term" value="P:polyphosphate catabolic process"/>
    <property type="evidence" value="ECO:0007669"/>
    <property type="project" value="TreeGrafter"/>
</dbReference>
<dbReference type="Gene3D" id="3.60.21.10">
    <property type="match status" value="1"/>
</dbReference>
<dbReference type="InterPro" id="IPR029052">
    <property type="entry name" value="Metallo-depent_PP-like"/>
</dbReference>
<dbReference type="PANTHER" id="PTHR42850:SF4">
    <property type="entry name" value="ZINC-DEPENDENT ENDOPOLYPHOSPHATASE"/>
    <property type="match status" value="1"/>
</dbReference>
<dbReference type="HOGENOM" id="CLU_023125_0_3_1"/>
<dbReference type="Proteomes" id="UP000027265">
    <property type="component" value="Unassembled WGS sequence"/>
</dbReference>
<dbReference type="GO" id="GO:0000298">
    <property type="term" value="F:endopolyphosphatase activity"/>
    <property type="evidence" value="ECO:0007669"/>
    <property type="project" value="TreeGrafter"/>
</dbReference>
<feature type="transmembrane region" description="Helical" evidence="2">
    <location>
        <begin position="38"/>
        <end position="56"/>
    </location>
</feature>
<feature type="region of interest" description="Disordered" evidence="1">
    <location>
        <begin position="489"/>
        <end position="521"/>
    </location>
</feature>
<evidence type="ECO:0000256" key="2">
    <source>
        <dbReference type="SAM" id="Phobius"/>
    </source>
</evidence>
<feature type="compositionally biased region" description="Gly residues" evidence="1">
    <location>
        <begin position="324"/>
        <end position="333"/>
    </location>
</feature>
<feature type="region of interest" description="Disordered" evidence="1">
    <location>
        <begin position="320"/>
        <end position="342"/>
    </location>
</feature>
<proteinExistence type="predicted"/>
<protein>
    <recommendedName>
        <fullName evidence="3">Calcineurin-like phosphoesterase domain-containing protein</fullName>
    </recommendedName>
</protein>
<evidence type="ECO:0000256" key="1">
    <source>
        <dbReference type="SAM" id="MobiDB-lite"/>
    </source>
</evidence>
<dbReference type="InterPro" id="IPR050126">
    <property type="entry name" value="Ap4A_hydrolase"/>
</dbReference>
<dbReference type="InterPro" id="IPR004843">
    <property type="entry name" value="Calcineurin-like_PHP"/>
</dbReference>
<feature type="domain" description="Calcineurin-like phosphoesterase" evidence="3">
    <location>
        <begin position="96"/>
        <end position="179"/>
    </location>
</feature>
<evidence type="ECO:0000259" key="3">
    <source>
        <dbReference type="Pfam" id="PF00149"/>
    </source>
</evidence>
<reference evidence="5" key="1">
    <citation type="journal article" date="2014" name="Proc. Natl. Acad. Sci. U.S.A.">
        <title>Extensive sampling of basidiomycete genomes demonstrates inadequacy of the white-rot/brown-rot paradigm for wood decay fungi.</title>
        <authorList>
            <person name="Riley R."/>
            <person name="Salamov A.A."/>
            <person name="Brown D.W."/>
            <person name="Nagy L.G."/>
            <person name="Floudas D."/>
            <person name="Held B.W."/>
            <person name="Levasseur A."/>
            <person name="Lombard V."/>
            <person name="Morin E."/>
            <person name="Otillar R."/>
            <person name="Lindquist E.A."/>
            <person name="Sun H."/>
            <person name="LaButti K.M."/>
            <person name="Schmutz J."/>
            <person name="Jabbour D."/>
            <person name="Luo H."/>
            <person name="Baker S.E."/>
            <person name="Pisabarro A.G."/>
            <person name="Walton J.D."/>
            <person name="Blanchette R.A."/>
            <person name="Henrissat B."/>
            <person name="Martin F."/>
            <person name="Cullen D."/>
            <person name="Hibbett D.S."/>
            <person name="Grigoriev I.V."/>
        </authorList>
    </citation>
    <scope>NUCLEOTIDE SEQUENCE [LARGE SCALE GENOMIC DNA]</scope>
    <source>
        <strain evidence="5">MUCL 33604</strain>
    </source>
</reference>
<evidence type="ECO:0000313" key="4">
    <source>
        <dbReference type="EMBL" id="KDQ59293.1"/>
    </source>
</evidence>
<dbReference type="PANTHER" id="PTHR42850">
    <property type="entry name" value="METALLOPHOSPHOESTERASE"/>
    <property type="match status" value="1"/>
</dbReference>
<dbReference type="GO" id="GO:0016791">
    <property type="term" value="F:phosphatase activity"/>
    <property type="evidence" value="ECO:0007669"/>
    <property type="project" value="TreeGrafter"/>
</dbReference>
<dbReference type="AlphaFoldDB" id="A0A067PWU6"/>
<gene>
    <name evidence="4" type="ORF">JAAARDRAFT_658792</name>
</gene>
<dbReference type="Pfam" id="PF00149">
    <property type="entry name" value="Metallophos"/>
    <property type="match status" value="1"/>
</dbReference>
<evidence type="ECO:0000313" key="5">
    <source>
        <dbReference type="Proteomes" id="UP000027265"/>
    </source>
</evidence>
<keyword evidence="2" id="KW-0812">Transmembrane</keyword>
<name>A0A067PWU6_9AGAM</name>